<name>A0A1F7YKS9_9BACT</name>
<proteinExistence type="predicted"/>
<evidence type="ECO:0000313" key="1">
    <source>
        <dbReference type="EMBL" id="OGM27198.1"/>
    </source>
</evidence>
<accession>A0A1F7YKS9</accession>
<dbReference type="AlphaFoldDB" id="A0A1F7YKS9"/>
<dbReference type="EMBL" id="MGGL01000005">
    <property type="protein sequence ID" value="OGM27198.1"/>
    <property type="molecule type" value="Genomic_DNA"/>
</dbReference>
<gene>
    <name evidence="1" type="ORF">A2628_04140</name>
</gene>
<protein>
    <submittedName>
        <fullName evidence="1">Uncharacterized protein</fullName>
    </submittedName>
</protein>
<sequence length="69" mass="8154">MRKEFKDYCLVFCKWERKGKKLAIAQGKSPRNVRCPLRINCAVLNGCPFINPRTEQYVTEDYKDINNKN</sequence>
<dbReference type="Proteomes" id="UP000179221">
    <property type="component" value="Unassembled WGS sequence"/>
</dbReference>
<comment type="caution">
    <text evidence="1">The sequence shown here is derived from an EMBL/GenBank/DDBJ whole genome shotgun (WGS) entry which is preliminary data.</text>
</comment>
<reference evidence="1 2" key="1">
    <citation type="journal article" date="2016" name="Nat. Commun.">
        <title>Thousands of microbial genomes shed light on interconnected biogeochemical processes in an aquifer system.</title>
        <authorList>
            <person name="Anantharaman K."/>
            <person name="Brown C.T."/>
            <person name="Hug L.A."/>
            <person name="Sharon I."/>
            <person name="Castelle C.J."/>
            <person name="Probst A.J."/>
            <person name="Thomas B.C."/>
            <person name="Singh A."/>
            <person name="Wilkins M.J."/>
            <person name="Karaoz U."/>
            <person name="Brodie E.L."/>
            <person name="Williams K.H."/>
            <person name="Hubbard S.S."/>
            <person name="Banfield J.F."/>
        </authorList>
    </citation>
    <scope>NUCLEOTIDE SEQUENCE [LARGE SCALE GENOMIC DNA]</scope>
</reference>
<organism evidence="1 2">
    <name type="scientific">Candidatus Woesebacteria bacterium RIFCSPHIGHO2_01_FULL_40_22</name>
    <dbReference type="NCBI Taxonomy" id="1802499"/>
    <lineage>
        <taxon>Bacteria</taxon>
        <taxon>Candidatus Woeseibacteriota</taxon>
    </lineage>
</organism>
<evidence type="ECO:0000313" key="2">
    <source>
        <dbReference type="Proteomes" id="UP000179221"/>
    </source>
</evidence>